<dbReference type="InterPro" id="IPR049808">
    <property type="entry name" value="CONSTANS-like_Bbox1"/>
</dbReference>
<comment type="subcellular location">
    <subcellularLocation>
        <location evidence="1 8">Nucleus</location>
    </subcellularLocation>
</comment>
<keyword evidence="4 7" id="KW-0863">Zinc-finger</keyword>
<dbReference type="PROSITE" id="PS51017">
    <property type="entry name" value="CCT"/>
    <property type="match status" value="1"/>
</dbReference>
<dbReference type="GO" id="GO:0008270">
    <property type="term" value="F:zinc ion binding"/>
    <property type="evidence" value="ECO:0007669"/>
    <property type="project" value="UniProtKB-KW"/>
</dbReference>
<evidence type="ECO:0000256" key="6">
    <source>
        <dbReference type="ARBA" id="ARBA00023242"/>
    </source>
</evidence>
<reference evidence="13" key="1">
    <citation type="submission" date="2025-08" db="UniProtKB">
        <authorList>
            <consortium name="RefSeq"/>
        </authorList>
    </citation>
    <scope>IDENTIFICATION</scope>
    <source>
        <tissue evidence="13">Young leaves</tissue>
    </source>
</reference>
<dbReference type="CDD" id="cd19821">
    <property type="entry name" value="Bbox1_BBX-like"/>
    <property type="match status" value="2"/>
</dbReference>
<dbReference type="GeneID" id="111436270"/>
<feature type="domain" description="B box-type" evidence="10">
    <location>
        <begin position="55"/>
        <end position="102"/>
    </location>
</feature>
<dbReference type="GO" id="GO:0003700">
    <property type="term" value="F:DNA-binding transcription factor activity"/>
    <property type="evidence" value="ECO:0007669"/>
    <property type="project" value="TreeGrafter"/>
</dbReference>
<evidence type="ECO:0000256" key="7">
    <source>
        <dbReference type="PROSITE-ProRule" id="PRU00024"/>
    </source>
</evidence>
<keyword evidence="6 8" id="KW-0539">Nucleus</keyword>
<dbReference type="Proteomes" id="UP000504609">
    <property type="component" value="Unplaced"/>
</dbReference>
<dbReference type="GO" id="GO:0005634">
    <property type="term" value="C:nucleus"/>
    <property type="evidence" value="ECO:0007669"/>
    <property type="project" value="UniProtKB-SubCell"/>
</dbReference>
<protein>
    <submittedName>
        <fullName evidence="13">Zinc finger protein CONSTANS-LIKE 5-like</fullName>
    </submittedName>
</protein>
<feature type="compositionally biased region" description="Polar residues" evidence="9">
    <location>
        <begin position="163"/>
        <end position="176"/>
    </location>
</feature>
<accession>A0A6J1ENN4</accession>
<dbReference type="RefSeq" id="XP_022929787.1">
    <property type="nucleotide sequence ID" value="XM_023074019.1"/>
</dbReference>
<dbReference type="Pfam" id="PF00643">
    <property type="entry name" value="zf-B_box"/>
    <property type="match status" value="1"/>
</dbReference>
<evidence type="ECO:0000259" key="11">
    <source>
        <dbReference type="PROSITE" id="PS51017"/>
    </source>
</evidence>
<evidence type="ECO:0000256" key="3">
    <source>
        <dbReference type="ARBA" id="ARBA00022723"/>
    </source>
</evidence>
<dbReference type="PROSITE" id="PS50119">
    <property type="entry name" value="ZF_BBOX"/>
    <property type="match status" value="2"/>
</dbReference>
<proteinExistence type="inferred from homology"/>
<evidence type="ECO:0000256" key="2">
    <source>
        <dbReference type="ARBA" id="ARBA00010024"/>
    </source>
</evidence>
<evidence type="ECO:0000313" key="13">
    <source>
        <dbReference type="RefSeq" id="XP_022929787.1"/>
    </source>
</evidence>
<dbReference type="InterPro" id="IPR045281">
    <property type="entry name" value="CONSTANS-like"/>
</dbReference>
<dbReference type="KEGG" id="cmos:111436270"/>
<dbReference type="Pfam" id="PF06203">
    <property type="entry name" value="CCT"/>
    <property type="match status" value="1"/>
</dbReference>
<feature type="region of interest" description="Disordered" evidence="9">
    <location>
        <begin position="155"/>
        <end position="176"/>
    </location>
</feature>
<dbReference type="SMART" id="SM00336">
    <property type="entry name" value="BBOX"/>
    <property type="match status" value="2"/>
</dbReference>
<name>A0A6J1ENN4_CUCMO</name>
<evidence type="ECO:0000256" key="9">
    <source>
        <dbReference type="SAM" id="MobiDB-lite"/>
    </source>
</evidence>
<evidence type="ECO:0000256" key="1">
    <source>
        <dbReference type="ARBA" id="ARBA00004123"/>
    </source>
</evidence>
<evidence type="ECO:0000313" key="12">
    <source>
        <dbReference type="Proteomes" id="UP000504609"/>
    </source>
</evidence>
<organism evidence="12 13">
    <name type="scientific">Cucurbita moschata</name>
    <name type="common">Winter crookneck squash</name>
    <name type="synonym">Cucurbita pepo var. moschata</name>
    <dbReference type="NCBI Taxonomy" id="3662"/>
    <lineage>
        <taxon>Eukaryota</taxon>
        <taxon>Viridiplantae</taxon>
        <taxon>Streptophyta</taxon>
        <taxon>Embryophyta</taxon>
        <taxon>Tracheophyta</taxon>
        <taxon>Spermatophyta</taxon>
        <taxon>Magnoliopsida</taxon>
        <taxon>eudicotyledons</taxon>
        <taxon>Gunneridae</taxon>
        <taxon>Pentapetalae</taxon>
        <taxon>rosids</taxon>
        <taxon>fabids</taxon>
        <taxon>Cucurbitales</taxon>
        <taxon>Cucurbitaceae</taxon>
        <taxon>Cucurbiteae</taxon>
        <taxon>Cucurbita</taxon>
    </lineage>
</organism>
<keyword evidence="5" id="KW-0862">Zinc</keyword>
<evidence type="ECO:0000256" key="5">
    <source>
        <dbReference type="ARBA" id="ARBA00022833"/>
    </source>
</evidence>
<comment type="similarity">
    <text evidence="2">Belongs to the CONSTANS family.</text>
</comment>
<feature type="domain" description="B box-type" evidence="10">
    <location>
        <begin position="13"/>
        <end position="59"/>
    </location>
</feature>
<dbReference type="GO" id="GO:0009909">
    <property type="term" value="P:regulation of flower development"/>
    <property type="evidence" value="ECO:0007669"/>
    <property type="project" value="InterPro"/>
</dbReference>
<dbReference type="InterPro" id="IPR010402">
    <property type="entry name" value="CCT_domain"/>
</dbReference>
<keyword evidence="12" id="KW-1185">Reference proteome</keyword>
<sequence length="326" mass="35686">MHSFAGGWAAVATAKPLCYSCKSAPAALFCRHDAAFLCLRCDAQIHSHTTGTRHPRVCLCEVCEQAPATITCNADAASLCPSCDADIHSVNPLARRHDRSAIQPFYDSPPSASVASVFKFLLPTQHQHDVGHPDLKSEDIFFSDMDSLIDFDYPTAGDGVVPDQSNPGTESTTQPADYSTGNFCGFELCSTRSNLDAISYPSHNLSHSVSSSSLDVVAVPDRNTASDASYPAGQTALPTTEKAVQLRGMDREARVLRYREKKKNRKFEKTIRYASRKAYAEIRPRVKGRFVKRSEMKSEMERMYAGAGVGYMSRDGQYGVVPSLIV</sequence>
<feature type="domain" description="CCT" evidence="11">
    <location>
        <begin position="251"/>
        <end position="293"/>
    </location>
</feature>
<gene>
    <name evidence="13" type="primary">LOC111436270</name>
</gene>
<dbReference type="PANTHER" id="PTHR31319:SF53">
    <property type="entry name" value="ZINC FINGER PROTEIN CONSTANS-LIKE 5"/>
    <property type="match status" value="1"/>
</dbReference>
<dbReference type="AlphaFoldDB" id="A0A6J1ENN4"/>
<evidence type="ECO:0000256" key="8">
    <source>
        <dbReference type="PROSITE-ProRule" id="PRU00357"/>
    </source>
</evidence>
<evidence type="ECO:0000259" key="10">
    <source>
        <dbReference type="PROSITE" id="PS50119"/>
    </source>
</evidence>
<evidence type="ECO:0000256" key="4">
    <source>
        <dbReference type="ARBA" id="ARBA00022771"/>
    </source>
</evidence>
<keyword evidence="3" id="KW-0479">Metal-binding</keyword>
<dbReference type="InterPro" id="IPR000315">
    <property type="entry name" value="Znf_B-box"/>
</dbReference>
<dbReference type="PANTHER" id="PTHR31319">
    <property type="entry name" value="ZINC FINGER PROTEIN CONSTANS-LIKE 4"/>
    <property type="match status" value="1"/>
</dbReference>